<name>I3UXB2_PSEPU</name>
<accession>I3UXB2</accession>
<dbReference type="Proteomes" id="UP000005268">
    <property type="component" value="Chromosome"/>
</dbReference>
<dbReference type="KEGG" id="ppi:YSA_03301"/>
<dbReference type="KEGG" id="ppi:YSA_06222"/>
<protein>
    <submittedName>
        <fullName evidence="2">Uncharacterized protein</fullName>
    </submittedName>
</protein>
<evidence type="ECO:0000313" key="1">
    <source>
        <dbReference type="EMBL" id="AFK68557.1"/>
    </source>
</evidence>
<reference evidence="2 3" key="1">
    <citation type="journal article" date="2012" name="J. Bacteriol.">
        <title>Complete Genome Sequence of the Naphthalene-Degrading Pseudomonas putida Strain ND6.</title>
        <authorList>
            <person name="Li S."/>
            <person name="Zhao H."/>
            <person name="Li Y."/>
            <person name="Niu S."/>
            <person name="Cai B."/>
        </authorList>
    </citation>
    <scope>NUCLEOTIDE SEQUENCE [LARGE SCALE GENOMIC DNA]</scope>
    <source>
        <strain evidence="2 3">ND6</strain>
    </source>
</reference>
<gene>
    <name evidence="1" type="ORF">YSA_03301</name>
    <name evidence="2" type="ORF">YSA_06222</name>
</gene>
<dbReference type="EMBL" id="CP003588">
    <property type="protein sequence ID" value="AFK70133.1"/>
    <property type="molecule type" value="Genomic_DNA"/>
</dbReference>
<sequence>MRPTSSDIGTKNSLRFNELSSEGKSWKGYDRMIESG</sequence>
<dbReference type="HOGENOM" id="CLU_3357865_0_0_6"/>
<dbReference type="EMBL" id="CP003588">
    <property type="protein sequence ID" value="AFK68557.1"/>
    <property type="molecule type" value="Genomic_DNA"/>
</dbReference>
<evidence type="ECO:0000313" key="3">
    <source>
        <dbReference type="Proteomes" id="UP000005268"/>
    </source>
</evidence>
<proteinExistence type="predicted"/>
<evidence type="ECO:0000313" key="2">
    <source>
        <dbReference type="EMBL" id="AFK70133.1"/>
    </source>
</evidence>
<dbReference type="AlphaFoldDB" id="I3UXB2"/>
<organism evidence="2 3">
    <name type="scientific">Pseudomonas putida ND6</name>
    <dbReference type="NCBI Taxonomy" id="231023"/>
    <lineage>
        <taxon>Bacteria</taxon>
        <taxon>Pseudomonadati</taxon>
        <taxon>Pseudomonadota</taxon>
        <taxon>Gammaproteobacteria</taxon>
        <taxon>Pseudomonadales</taxon>
        <taxon>Pseudomonadaceae</taxon>
        <taxon>Pseudomonas</taxon>
    </lineage>
</organism>